<keyword evidence="3 8" id="KW-0813">Transport</keyword>
<keyword evidence="6 8" id="KW-1133">Transmembrane helix</keyword>
<dbReference type="AlphaFoldDB" id="A0A832MPX0"/>
<keyword evidence="4" id="KW-1003">Cell membrane</keyword>
<dbReference type="GO" id="GO:0055085">
    <property type="term" value="P:transmembrane transport"/>
    <property type="evidence" value="ECO:0007669"/>
    <property type="project" value="InterPro"/>
</dbReference>
<dbReference type="Pfam" id="PF00528">
    <property type="entry name" value="BPD_transp_1"/>
    <property type="match status" value="1"/>
</dbReference>
<protein>
    <submittedName>
        <fullName evidence="10">ABC transporter permease subunit</fullName>
    </submittedName>
</protein>
<evidence type="ECO:0000256" key="4">
    <source>
        <dbReference type="ARBA" id="ARBA00022475"/>
    </source>
</evidence>
<evidence type="ECO:0000256" key="8">
    <source>
        <dbReference type="RuleBase" id="RU363032"/>
    </source>
</evidence>
<evidence type="ECO:0000256" key="5">
    <source>
        <dbReference type="ARBA" id="ARBA00022692"/>
    </source>
</evidence>
<feature type="transmembrane region" description="Helical" evidence="8">
    <location>
        <begin position="146"/>
        <end position="169"/>
    </location>
</feature>
<dbReference type="Gene3D" id="1.10.3720.10">
    <property type="entry name" value="MetI-like"/>
    <property type="match status" value="1"/>
</dbReference>
<evidence type="ECO:0000259" key="9">
    <source>
        <dbReference type="PROSITE" id="PS50928"/>
    </source>
</evidence>
<evidence type="ECO:0000256" key="7">
    <source>
        <dbReference type="ARBA" id="ARBA00023136"/>
    </source>
</evidence>
<feature type="domain" description="ABC transmembrane type-1" evidence="9">
    <location>
        <begin position="64"/>
        <end position="267"/>
    </location>
</feature>
<accession>A0A832MPX0</accession>
<feature type="transmembrane region" description="Helical" evidence="8">
    <location>
        <begin position="12"/>
        <end position="32"/>
    </location>
</feature>
<sequence>MEVEPMKRRRELFVGFLLILPALIVLGALYVYPLFLSIYTSFTVGGKYGLANYAKAFDIYWRDIIYSVAISFTTTVATLIVSVVVSGYLRFKNWKFLELMYKLPLFIPFLIVGHAMRVFLAPHGTLNNLLTRILRIEELPGLSRSWIGLVWAFVWIMTPYATLIVLGAFKSLDSAYIEAAQNVGASKWKIVIDILIPMCRPSIMVAFILTFVRTISSLTIPIMVGPASPNMITVNMMFRVNYFNDWGTANALGVISYLIVMVFAIYYLRFMAAERGGIKA</sequence>
<dbReference type="PANTHER" id="PTHR42929">
    <property type="entry name" value="INNER MEMBRANE ABC TRANSPORTER PERMEASE PROTEIN YDCU-RELATED-RELATED"/>
    <property type="match status" value="1"/>
</dbReference>
<evidence type="ECO:0000256" key="2">
    <source>
        <dbReference type="ARBA" id="ARBA00007069"/>
    </source>
</evidence>
<evidence type="ECO:0000313" key="10">
    <source>
        <dbReference type="EMBL" id="HGZ79572.1"/>
    </source>
</evidence>
<dbReference type="InterPro" id="IPR035906">
    <property type="entry name" value="MetI-like_sf"/>
</dbReference>
<dbReference type="PROSITE" id="PS50928">
    <property type="entry name" value="ABC_TM1"/>
    <property type="match status" value="1"/>
</dbReference>
<dbReference type="InterPro" id="IPR000515">
    <property type="entry name" value="MetI-like"/>
</dbReference>
<feature type="transmembrane region" description="Helical" evidence="8">
    <location>
        <begin position="246"/>
        <end position="268"/>
    </location>
</feature>
<dbReference type="GO" id="GO:0005886">
    <property type="term" value="C:plasma membrane"/>
    <property type="evidence" value="ECO:0007669"/>
    <property type="project" value="UniProtKB-SubCell"/>
</dbReference>
<dbReference type="PANTHER" id="PTHR42929:SF1">
    <property type="entry name" value="INNER MEMBRANE ABC TRANSPORTER PERMEASE PROTEIN YDCU-RELATED"/>
    <property type="match status" value="1"/>
</dbReference>
<evidence type="ECO:0000256" key="3">
    <source>
        <dbReference type="ARBA" id="ARBA00022448"/>
    </source>
</evidence>
<comment type="similarity">
    <text evidence="2">Belongs to the binding-protein-dependent transport system permease family. CysTW subfamily.</text>
</comment>
<dbReference type="EMBL" id="DTKQ01000048">
    <property type="protein sequence ID" value="HGZ79572.1"/>
    <property type="molecule type" value="Genomic_DNA"/>
</dbReference>
<dbReference type="SUPFAM" id="SSF161098">
    <property type="entry name" value="MetI-like"/>
    <property type="match status" value="1"/>
</dbReference>
<comment type="caution">
    <text evidence="10">The sequence shown here is derived from an EMBL/GenBank/DDBJ whole genome shotgun (WGS) entry which is preliminary data.</text>
</comment>
<dbReference type="CDD" id="cd06261">
    <property type="entry name" value="TM_PBP2"/>
    <property type="match status" value="1"/>
</dbReference>
<name>A0A832MPX0_9THEM</name>
<comment type="subcellular location">
    <subcellularLocation>
        <location evidence="1 8">Cell membrane</location>
        <topology evidence="1 8">Multi-pass membrane protein</topology>
    </subcellularLocation>
</comment>
<feature type="transmembrane region" description="Helical" evidence="8">
    <location>
        <begin position="203"/>
        <end position="226"/>
    </location>
</feature>
<organism evidence="10">
    <name type="scientific">Pseudothermotoga hypogea</name>
    <dbReference type="NCBI Taxonomy" id="57487"/>
    <lineage>
        <taxon>Bacteria</taxon>
        <taxon>Thermotogati</taxon>
        <taxon>Thermotogota</taxon>
        <taxon>Thermotogae</taxon>
        <taxon>Thermotogales</taxon>
        <taxon>Thermotogaceae</taxon>
        <taxon>Pseudothermotoga</taxon>
    </lineage>
</organism>
<feature type="transmembrane region" description="Helical" evidence="8">
    <location>
        <begin position="103"/>
        <end position="126"/>
    </location>
</feature>
<reference evidence="10" key="1">
    <citation type="journal article" date="2020" name="mSystems">
        <title>Genome- and Community-Level Interaction Insights into Carbon Utilization and Element Cycling Functions of Hydrothermarchaeota in Hydrothermal Sediment.</title>
        <authorList>
            <person name="Zhou Z."/>
            <person name="Liu Y."/>
            <person name="Xu W."/>
            <person name="Pan J."/>
            <person name="Luo Z.H."/>
            <person name="Li M."/>
        </authorList>
    </citation>
    <scope>NUCLEOTIDE SEQUENCE [LARGE SCALE GENOMIC DNA]</scope>
    <source>
        <strain evidence="10">SpSt-86</strain>
    </source>
</reference>
<keyword evidence="7 8" id="KW-0472">Membrane</keyword>
<feature type="transmembrane region" description="Helical" evidence="8">
    <location>
        <begin position="64"/>
        <end position="91"/>
    </location>
</feature>
<evidence type="ECO:0000256" key="1">
    <source>
        <dbReference type="ARBA" id="ARBA00004651"/>
    </source>
</evidence>
<proteinExistence type="inferred from homology"/>
<evidence type="ECO:0000256" key="6">
    <source>
        <dbReference type="ARBA" id="ARBA00022989"/>
    </source>
</evidence>
<keyword evidence="5 8" id="KW-0812">Transmembrane</keyword>
<gene>
    <name evidence="10" type="ORF">ENW55_06280</name>
</gene>